<comment type="caution">
    <text evidence="2">The sequence shown here is derived from an EMBL/GenBank/DDBJ whole genome shotgun (WGS) entry which is preliminary data.</text>
</comment>
<dbReference type="CDD" id="cd23659">
    <property type="entry name" value="USP_At3g01520-like"/>
    <property type="match status" value="1"/>
</dbReference>
<dbReference type="Gene3D" id="3.40.50.620">
    <property type="entry name" value="HUPs"/>
    <property type="match status" value="1"/>
</dbReference>
<dbReference type="AlphaFoldDB" id="A0ABD2TNE3"/>
<evidence type="ECO:0000313" key="3">
    <source>
        <dbReference type="Proteomes" id="UP001627284"/>
    </source>
</evidence>
<dbReference type="InterPro" id="IPR006016">
    <property type="entry name" value="UspA"/>
</dbReference>
<dbReference type="InterPro" id="IPR006015">
    <property type="entry name" value="Universal_stress_UspA"/>
</dbReference>
<dbReference type="PANTHER" id="PTHR46100">
    <property type="entry name" value="IMP2'P"/>
    <property type="match status" value="1"/>
</dbReference>
<gene>
    <name evidence="2" type="ORF">AABB24_015181</name>
</gene>
<dbReference type="Proteomes" id="UP001627284">
    <property type="component" value="Unassembled WGS sequence"/>
</dbReference>
<dbReference type="PANTHER" id="PTHR46100:SF2">
    <property type="entry name" value="OS05G0453700 PROTEIN"/>
    <property type="match status" value="1"/>
</dbReference>
<organism evidence="2 3">
    <name type="scientific">Solanum stoloniferum</name>
    <dbReference type="NCBI Taxonomy" id="62892"/>
    <lineage>
        <taxon>Eukaryota</taxon>
        <taxon>Viridiplantae</taxon>
        <taxon>Streptophyta</taxon>
        <taxon>Embryophyta</taxon>
        <taxon>Tracheophyta</taxon>
        <taxon>Spermatophyta</taxon>
        <taxon>Magnoliopsida</taxon>
        <taxon>eudicotyledons</taxon>
        <taxon>Gunneridae</taxon>
        <taxon>Pentapetalae</taxon>
        <taxon>asterids</taxon>
        <taxon>lamiids</taxon>
        <taxon>Solanales</taxon>
        <taxon>Solanaceae</taxon>
        <taxon>Solanoideae</taxon>
        <taxon>Solaneae</taxon>
        <taxon>Solanum</taxon>
    </lineage>
</organism>
<protein>
    <recommendedName>
        <fullName evidence="1">UspA domain-containing protein</fullName>
    </recommendedName>
</protein>
<dbReference type="EMBL" id="JBJKTR010000009">
    <property type="protein sequence ID" value="KAL3357928.1"/>
    <property type="molecule type" value="Genomic_DNA"/>
</dbReference>
<feature type="domain" description="UspA" evidence="1">
    <location>
        <begin position="4"/>
        <end position="150"/>
    </location>
</feature>
<name>A0ABD2TNE3_9SOLN</name>
<dbReference type="PRINTS" id="PR01438">
    <property type="entry name" value="UNVRSLSTRESS"/>
</dbReference>
<evidence type="ECO:0000313" key="2">
    <source>
        <dbReference type="EMBL" id="KAL3357928.1"/>
    </source>
</evidence>
<sequence length="163" mass="18326">MAENKRIGIGMDFSRSSKAALKWAINNLANKGDTFYIIHVKNHDSRHQSGSPLIPLVEFREAGVLHYYDVETDIELLDMLDTATRQKQINVVIKLYWGDAKVKLCQGVHDLQLNSFVMGSRGLSGLQRIFLGSVTNYVMNNASCHVTIIKDPAFSKRCCLVKI</sequence>
<reference evidence="2 3" key="1">
    <citation type="submission" date="2024-05" db="EMBL/GenBank/DDBJ databases">
        <title>De novo assembly of an allotetraploid wild potato.</title>
        <authorList>
            <person name="Hosaka A.J."/>
        </authorList>
    </citation>
    <scope>NUCLEOTIDE SEQUENCE [LARGE SCALE GENOMIC DNA]</scope>
    <source>
        <tissue evidence="2">Young leaves</tissue>
    </source>
</reference>
<keyword evidence="3" id="KW-1185">Reference proteome</keyword>
<dbReference type="SUPFAM" id="SSF52402">
    <property type="entry name" value="Adenine nucleotide alpha hydrolases-like"/>
    <property type="match status" value="1"/>
</dbReference>
<dbReference type="InterPro" id="IPR014729">
    <property type="entry name" value="Rossmann-like_a/b/a_fold"/>
</dbReference>
<dbReference type="Pfam" id="PF00582">
    <property type="entry name" value="Usp"/>
    <property type="match status" value="1"/>
</dbReference>
<proteinExistence type="predicted"/>
<evidence type="ECO:0000259" key="1">
    <source>
        <dbReference type="Pfam" id="PF00582"/>
    </source>
</evidence>
<accession>A0ABD2TNE3</accession>